<gene>
    <name evidence="3" type="ORF">DFH07DRAFT_803697</name>
</gene>
<name>A0AAD7JWH6_9AGAR</name>
<feature type="transmembrane region" description="Helical" evidence="2">
    <location>
        <begin position="226"/>
        <end position="248"/>
    </location>
</feature>
<feature type="transmembrane region" description="Helical" evidence="2">
    <location>
        <begin position="123"/>
        <end position="146"/>
    </location>
</feature>
<feature type="transmembrane region" description="Helical" evidence="2">
    <location>
        <begin position="83"/>
        <end position="103"/>
    </location>
</feature>
<keyword evidence="2" id="KW-0472">Membrane</keyword>
<proteinExistence type="predicted"/>
<keyword evidence="2" id="KW-1133">Transmembrane helix</keyword>
<dbReference type="AlphaFoldDB" id="A0AAD7JWH6"/>
<feature type="transmembrane region" description="Helical" evidence="2">
    <location>
        <begin position="254"/>
        <end position="274"/>
    </location>
</feature>
<evidence type="ECO:0000256" key="1">
    <source>
        <dbReference type="SAM" id="MobiDB-lite"/>
    </source>
</evidence>
<organism evidence="3 4">
    <name type="scientific">Mycena maculata</name>
    <dbReference type="NCBI Taxonomy" id="230809"/>
    <lineage>
        <taxon>Eukaryota</taxon>
        <taxon>Fungi</taxon>
        <taxon>Dikarya</taxon>
        <taxon>Basidiomycota</taxon>
        <taxon>Agaricomycotina</taxon>
        <taxon>Agaricomycetes</taxon>
        <taxon>Agaricomycetidae</taxon>
        <taxon>Agaricales</taxon>
        <taxon>Marasmiineae</taxon>
        <taxon>Mycenaceae</taxon>
        <taxon>Mycena</taxon>
    </lineage>
</organism>
<protein>
    <recommendedName>
        <fullName evidence="5">Transmembrane protein</fullName>
    </recommendedName>
</protein>
<keyword evidence="2" id="KW-0812">Transmembrane</keyword>
<reference evidence="3" key="1">
    <citation type="submission" date="2023-03" db="EMBL/GenBank/DDBJ databases">
        <title>Massive genome expansion in bonnet fungi (Mycena s.s.) driven by repeated elements and novel gene families across ecological guilds.</title>
        <authorList>
            <consortium name="Lawrence Berkeley National Laboratory"/>
            <person name="Harder C.B."/>
            <person name="Miyauchi S."/>
            <person name="Viragh M."/>
            <person name="Kuo A."/>
            <person name="Thoen E."/>
            <person name="Andreopoulos B."/>
            <person name="Lu D."/>
            <person name="Skrede I."/>
            <person name="Drula E."/>
            <person name="Henrissat B."/>
            <person name="Morin E."/>
            <person name="Kohler A."/>
            <person name="Barry K."/>
            <person name="LaButti K."/>
            <person name="Morin E."/>
            <person name="Salamov A."/>
            <person name="Lipzen A."/>
            <person name="Mereny Z."/>
            <person name="Hegedus B."/>
            <person name="Baldrian P."/>
            <person name="Stursova M."/>
            <person name="Weitz H."/>
            <person name="Taylor A."/>
            <person name="Grigoriev I.V."/>
            <person name="Nagy L.G."/>
            <person name="Martin F."/>
            <person name="Kauserud H."/>
        </authorList>
    </citation>
    <scope>NUCLEOTIDE SEQUENCE</scope>
    <source>
        <strain evidence="3">CBHHK188m</strain>
    </source>
</reference>
<evidence type="ECO:0000313" key="3">
    <source>
        <dbReference type="EMBL" id="KAJ7772096.1"/>
    </source>
</evidence>
<feature type="compositionally biased region" description="Basic and acidic residues" evidence="1">
    <location>
        <begin position="61"/>
        <end position="72"/>
    </location>
</feature>
<comment type="caution">
    <text evidence="3">The sequence shown here is derived from an EMBL/GenBank/DDBJ whole genome shotgun (WGS) entry which is preliminary data.</text>
</comment>
<evidence type="ECO:0000313" key="4">
    <source>
        <dbReference type="Proteomes" id="UP001215280"/>
    </source>
</evidence>
<dbReference type="Proteomes" id="UP001215280">
    <property type="component" value="Unassembled WGS sequence"/>
</dbReference>
<feature type="region of interest" description="Disordered" evidence="1">
    <location>
        <begin position="1"/>
        <end position="73"/>
    </location>
</feature>
<evidence type="ECO:0008006" key="5">
    <source>
        <dbReference type="Google" id="ProtNLM"/>
    </source>
</evidence>
<accession>A0AAD7JWH6</accession>
<keyword evidence="4" id="KW-1185">Reference proteome</keyword>
<feature type="region of interest" description="Disordered" evidence="1">
    <location>
        <begin position="157"/>
        <end position="176"/>
    </location>
</feature>
<feature type="compositionally biased region" description="Polar residues" evidence="1">
    <location>
        <begin position="27"/>
        <end position="48"/>
    </location>
</feature>
<dbReference type="EMBL" id="JARJLG010000020">
    <property type="protein sequence ID" value="KAJ7772096.1"/>
    <property type="molecule type" value="Genomic_DNA"/>
</dbReference>
<evidence type="ECO:0000256" key="2">
    <source>
        <dbReference type="SAM" id="Phobius"/>
    </source>
</evidence>
<sequence length="275" mass="29732">MQSQSPYSSEVALQPIVNHSDPGKSGGINTSTNSSEEAHGSSSGNSKGQPPPVPTAQNTQDKADQEARRQAAKDLTQSWMDRLQLISVITTFFASISAGMLQVTTPNGGQSGNAFGFQLTNAAFLAALVLHLWAAIISFMAAFFLVRYNLKEAKEEQRDVGLAPGPDPVSKPPGRILRPARTGTSERSLTEYLKLQPVWTTNPHLEQVGPFQMKPPTHLLSRCHNLCVLLTFTGFFFALVGIVAYGWTQNPVPVAVVTSASTFFCFVAAAFVIYM</sequence>